<proteinExistence type="predicted"/>
<reference evidence="1" key="1">
    <citation type="submission" date="2020-04" db="EMBL/GenBank/DDBJ databases">
        <title>A novel bacterium ('Candidatus Sarcina troglodytae' sp. nov.) linked to a protracted, uniformly lethal epizootic among sanctuary western chimpanzees (Pan troglodytes verus) in Sierra Leone.</title>
        <authorList>
            <person name="Owens L.A."/>
            <person name="Colitti B."/>
            <person name="Hirji I."/>
            <person name="Pizaro A."/>
            <person name="Jaffe J.E."/>
            <person name="Moittie S."/>
            <person name="Bishop-Lilly K.A."/>
            <person name="Estrella L.A."/>
            <person name="Voegtly L.J."/>
            <person name="Kuhn J.H."/>
            <person name="Suen G."/>
            <person name="Deblois C.L."/>
            <person name="Dunn C."/>
            <person name="Juan-Salles C."/>
            <person name="Goldberg T.L."/>
        </authorList>
    </citation>
    <scope>NUCLEOTIDE SEQUENCE</scope>
    <source>
        <strain evidence="1">JB2</strain>
    </source>
</reference>
<organism evidence="1 2">
    <name type="scientific">Candidatus Sarcina troglodytae</name>
    <dbReference type="NCBI Taxonomy" id="2726954"/>
    <lineage>
        <taxon>Bacteria</taxon>
        <taxon>Bacillati</taxon>
        <taxon>Bacillota</taxon>
        <taxon>Clostridia</taxon>
        <taxon>Eubacteriales</taxon>
        <taxon>Clostridiaceae</taxon>
        <taxon>Sarcina</taxon>
    </lineage>
</organism>
<evidence type="ECO:0000313" key="2">
    <source>
        <dbReference type="Proteomes" id="UP000594603"/>
    </source>
</evidence>
<sequence length="375" mass="41764">MVYLSGESSDYISVINNGNTSNGDEAYNAIGTVTTATLNVREQASTSSNIVGTVSSGQTVTITAKNGVWYKISSPKVGYVHSDYININSNGDANTPTLNEMETVINMISELVISAIEFSKKYVVVEPAPDIINRLTSDYLIHVKYGDSSWAQIIGNLNNIFINFVKNNYPNLCNKLDKYINNSNIEIKFGKSLIDLPHLMATTRGYYSSLSPDFWTGWGGDLSTLVGEITYKCRENTTEKNNKAYELLASKTQNTTFGNGDFYSDIDSIYLGKKFHVHKIDDLLYMYYIKDKSYTTRKNIILNDLPKAESVSDAIYNKLTGVLGYNFPLVGEKLKSFSKKYNGNAVEYSDESVKACCNALAKKINELDNSGFLQY</sequence>
<geneLocation type="plasmid" evidence="1 2">
    <name>p9</name>
</geneLocation>
<gene>
    <name evidence="1" type="ORF">HH195_12400</name>
</gene>
<keyword evidence="2" id="KW-1185">Reference proteome</keyword>
<dbReference type="EMBL" id="CP051763">
    <property type="protein sequence ID" value="QPJ86774.1"/>
    <property type="molecule type" value="Genomic_DNA"/>
</dbReference>
<keyword evidence="1" id="KW-0614">Plasmid</keyword>
<evidence type="ECO:0000313" key="1">
    <source>
        <dbReference type="EMBL" id="QPJ86774.1"/>
    </source>
</evidence>
<protein>
    <submittedName>
        <fullName evidence="1">SH3 domain-containing protein</fullName>
    </submittedName>
</protein>
<dbReference type="Proteomes" id="UP000594603">
    <property type="component" value="Plasmid p9"/>
</dbReference>
<name>A0ACD1BGS8_9CLOT</name>
<accession>A0ACD1BGS8</accession>